<dbReference type="EMBL" id="BART01011548">
    <property type="protein sequence ID" value="GAG86493.1"/>
    <property type="molecule type" value="Genomic_DNA"/>
</dbReference>
<comment type="caution">
    <text evidence="2">The sequence shown here is derived from an EMBL/GenBank/DDBJ whole genome shotgun (WGS) entry which is preliminary data.</text>
</comment>
<gene>
    <name evidence="2" type="ORF">S01H4_24549</name>
</gene>
<feature type="region of interest" description="Disordered" evidence="1">
    <location>
        <begin position="45"/>
        <end position="68"/>
    </location>
</feature>
<accession>X1BQS0</accession>
<reference evidence="2" key="1">
    <citation type="journal article" date="2014" name="Front. Microbiol.">
        <title>High frequency of phylogenetically diverse reductive dehalogenase-homologous genes in deep subseafloor sedimentary metagenomes.</title>
        <authorList>
            <person name="Kawai M."/>
            <person name="Futagami T."/>
            <person name="Toyoda A."/>
            <person name="Takaki Y."/>
            <person name="Nishi S."/>
            <person name="Hori S."/>
            <person name="Arai W."/>
            <person name="Tsubouchi T."/>
            <person name="Morono Y."/>
            <person name="Uchiyama I."/>
            <person name="Ito T."/>
            <person name="Fujiyama A."/>
            <person name="Inagaki F."/>
            <person name="Takami H."/>
        </authorList>
    </citation>
    <scope>NUCLEOTIDE SEQUENCE</scope>
    <source>
        <strain evidence="2">Expedition CK06-06</strain>
    </source>
</reference>
<evidence type="ECO:0000256" key="1">
    <source>
        <dbReference type="SAM" id="MobiDB-lite"/>
    </source>
</evidence>
<name>X1BQS0_9ZZZZ</name>
<feature type="compositionally biased region" description="Acidic residues" evidence="1">
    <location>
        <begin position="51"/>
        <end position="68"/>
    </location>
</feature>
<protein>
    <submittedName>
        <fullName evidence="2">Uncharacterized protein</fullName>
    </submittedName>
</protein>
<organism evidence="2">
    <name type="scientific">marine sediment metagenome</name>
    <dbReference type="NCBI Taxonomy" id="412755"/>
    <lineage>
        <taxon>unclassified sequences</taxon>
        <taxon>metagenomes</taxon>
        <taxon>ecological metagenomes</taxon>
    </lineage>
</organism>
<dbReference type="AlphaFoldDB" id="X1BQS0"/>
<proteinExistence type="predicted"/>
<evidence type="ECO:0000313" key="2">
    <source>
        <dbReference type="EMBL" id="GAG86493.1"/>
    </source>
</evidence>
<sequence length="84" mass="9618">MNARTYLKGEGFTSMKDAISVYEHALKNIEALKKKTEKKDSKNSVLGILGETDDETEEENFEEEDFGEEIEVDAKENIEEEIED</sequence>